<keyword evidence="16 21" id="KW-0472">Membrane</keyword>
<dbReference type="Pfam" id="PF07766">
    <property type="entry name" value="LETM1_RBD"/>
    <property type="match status" value="1"/>
</dbReference>
<dbReference type="PROSITE" id="PS50222">
    <property type="entry name" value="EF_HAND_2"/>
    <property type="match status" value="1"/>
</dbReference>
<feature type="non-terminal residue" evidence="24">
    <location>
        <position position="1"/>
    </location>
</feature>
<sequence>LRIQYPFKSITASVDLPIVIRTRTFHWQRPIHQNLQCDPTSNSFQRIPPTLLSSLNHENLSAKTTPAGVRETPHAAPVPTGDQQPNKQPDDKKLTLWQRAKKEIVHYYHGFRLLGLEVRIATGICFRLLRGHALSRRERKQLVRTVADIIRLVPFAIFIIVPFMEFLLPFYLKFFPFMLPSTFKDKTSEGERIRQRLKAKLEMTRFLQETLHHTTGTALEASGSPTVNEFQDFLKKVQESGQPATAEEITRFSKLFEDQVTLESLEMKQLKMLCQLLSLPTIGPSNLLRFQIWLRVRQLKAEDRLIAKEGVDKIPVWELQSLCQERGMRSVGLTEERLRSQLAQWLALHLEKNVPVTLLLFSRALHVTQASSGDLPLKEAIAQLPPSASEQAAALALESTPHAELDPRAKMELLRKEQASIKAARVQRDQELAELKSTSQAEGKTEPTMDEKSSWILRLQRRCLTAVQQSTLYCGPIHTIPRPNYKSLDKTRKLANDLDLSVRLLFRAIPTASTAPKNTDTNKISPISTSEPSVTITAPDEKPAAGTATQISEAPAPVAASGTTAAVVDKTKEEDTEISVDDLNQIETAISESSDALQEEALDGLKEEVAETTKRIKQQEAALVSVDRPVDKRTRKAANRLAARVGQMIGEMDTMIEKLNDERKQLLKDIEEIHSAQRESMLSNPPVPLVVYELSCSGVDVYIGRADRSLAERAAEHIWKPTTNVWLTLTTVARIHVKHATEPSEQTEMLDAIQADHQRVVDINDLLLALRRIQKVPDDTKWEKILKVLDEDQDGKIELQHVLSVVELLGTENVKLSSKEVKRVLEMVDNEHLAAEMGSDESTGEPTDEKSSTEIRKSAVSAGTFHKASEKPNQSNHNVGTEPPLPKQDSHLNTSSQKSLSTKPE</sequence>
<dbReference type="InterPro" id="IPR044202">
    <property type="entry name" value="LETM1/MDM38-like"/>
</dbReference>
<dbReference type="AlphaFoldDB" id="A0A074ZVI8"/>
<keyword evidence="7 21" id="KW-0812">Transmembrane</keyword>
<keyword evidence="4" id="KW-0813">Transport</keyword>
<organism evidence="24 25">
    <name type="scientific">Opisthorchis viverrini</name>
    <name type="common">Southeast Asian liver fluke</name>
    <dbReference type="NCBI Taxonomy" id="6198"/>
    <lineage>
        <taxon>Eukaryota</taxon>
        <taxon>Metazoa</taxon>
        <taxon>Spiralia</taxon>
        <taxon>Lophotrochozoa</taxon>
        <taxon>Platyhelminthes</taxon>
        <taxon>Trematoda</taxon>
        <taxon>Digenea</taxon>
        <taxon>Opisthorchiida</taxon>
        <taxon>Opisthorchiata</taxon>
        <taxon>Opisthorchiidae</taxon>
        <taxon>Opisthorchis</taxon>
    </lineage>
</organism>
<evidence type="ECO:0000256" key="17">
    <source>
        <dbReference type="ARBA" id="ARBA00031360"/>
    </source>
</evidence>
<keyword evidence="13 19" id="KW-0175">Coiled coil</keyword>
<proteinExistence type="inferred from homology"/>
<dbReference type="Proteomes" id="UP000054324">
    <property type="component" value="Unassembled WGS sequence"/>
</dbReference>
<keyword evidence="12 21" id="KW-1133">Transmembrane helix</keyword>
<keyword evidence="15 18" id="KW-0496">Mitochondrion</keyword>
<dbReference type="InterPro" id="IPR011992">
    <property type="entry name" value="EF-hand-dom_pair"/>
</dbReference>
<feature type="compositionally biased region" description="Polar residues" evidence="20">
    <location>
        <begin position="891"/>
        <end position="905"/>
    </location>
</feature>
<dbReference type="InterPro" id="IPR059005">
    <property type="entry name" value="LETM1_C"/>
</dbReference>
<dbReference type="Pfam" id="PF26561">
    <property type="entry name" value="LETM1_C"/>
    <property type="match status" value="1"/>
</dbReference>
<evidence type="ECO:0000256" key="12">
    <source>
        <dbReference type="ARBA" id="ARBA00022989"/>
    </source>
</evidence>
<dbReference type="InterPro" id="IPR002048">
    <property type="entry name" value="EF_hand_dom"/>
</dbReference>
<dbReference type="GO" id="GO:0043022">
    <property type="term" value="F:ribosome binding"/>
    <property type="evidence" value="ECO:0007669"/>
    <property type="project" value="InterPro"/>
</dbReference>
<evidence type="ECO:0000313" key="25">
    <source>
        <dbReference type="Proteomes" id="UP000054324"/>
    </source>
</evidence>
<evidence type="ECO:0000256" key="7">
    <source>
        <dbReference type="ARBA" id="ARBA00022692"/>
    </source>
</evidence>
<evidence type="ECO:0000256" key="10">
    <source>
        <dbReference type="ARBA" id="ARBA00022837"/>
    </source>
</evidence>
<evidence type="ECO:0000256" key="13">
    <source>
        <dbReference type="ARBA" id="ARBA00023054"/>
    </source>
</evidence>
<evidence type="ECO:0000256" key="18">
    <source>
        <dbReference type="PROSITE-ProRule" id="PRU01094"/>
    </source>
</evidence>
<dbReference type="PANTHER" id="PTHR14009">
    <property type="entry name" value="LEUCINE ZIPPER-EF-HAND CONTAINING TRANSMEMBRANE PROTEIN"/>
    <property type="match status" value="1"/>
</dbReference>
<evidence type="ECO:0000256" key="11">
    <source>
        <dbReference type="ARBA" id="ARBA00022946"/>
    </source>
</evidence>
<dbReference type="PANTHER" id="PTHR14009:SF1">
    <property type="entry name" value="MITOCHONDRIAL PROTON_CALCIUM EXCHANGER PROTEIN"/>
    <property type="match status" value="1"/>
</dbReference>
<dbReference type="OrthoDB" id="624114at2759"/>
<evidence type="ECO:0000256" key="6">
    <source>
        <dbReference type="ARBA" id="ARBA00022568"/>
    </source>
</evidence>
<evidence type="ECO:0000256" key="19">
    <source>
        <dbReference type="SAM" id="Coils"/>
    </source>
</evidence>
<evidence type="ECO:0000256" key="15">
    <source>
        <dbReference type="ARBA" id="ARBA00023128"/>
    </source>
</evidence>
<dbReference type="GO" id="GO:0005509">
    <property type="term" value="F:calcium ion binding"/>
    <property type="evidence" value="ECO:0007669"/>
    <property type="project" value="InterPro"/>
</dbReference>
<feature type="compositionally biased region" description="Basic and acidic residues" evidence="20">
    <location>
        <begin position="443"/>
        <end position="452"/>
    </location>
</feature>
<feature type="coiled-coil region" evidence="19">
    <location>
        <begin position="649"/>
        <end position="679"/>
    </location>
</feature>
<feature type="compositionally biased region" description="Basic and acidic residues" evidence="20">
    <location>
        <begin position="847"/>
        <end position="857"/>
    </location>
</feature>
<evidence type="ECO:0000256" key="14">
    <source>
        <dbReference type="ARBA" id="ARBA00023065"/>
    </source>
</evidence>
<feature type="transmembrane region" description="Helical" evidence="21">
    <location>
        <begin position="149"/>
        <end position="172"/>
    </location>
</feature>
<feature type="compositionally biased region" description="Polar residues" evidence="20">
    <location>
        <begin position="513"/>
        <end position="536"/>
    </location>
</feature>
<keyword evidence="25" id="KW-1185">Reference proteome</keyword>
<keyword evidence="5" id="KW-0050">Antiport</keyword>
<gene>
    <name evidence="24" type="ORF">T265_13288</name>
</gene>
<evidence type="ECO:0000256" key="9">
    <source>
        <dbReference type="ARBA" id="ARBA00022792"/>
    </source>
</evidence>
<keyword evidence="8" id="KW-0479">Metal-binding</keyword>
<evidence type="ECO:0000256" key="3">
    <source>
        <dbReference type="ARBA" id="ARBA00020557"/>
    </source>
</evidence>
<dbReference type="InterPro" id="IPR033122">
    <property type="entry name" value="LETM1-like_RBD"/>
</dbReference>
<dbReference type="GO" id="GO:0030003">
    <property type="term" value="P:intracellular monoatomic cation homeostasis"/>
    <property type="evidence" value="ECO:0007669"/>
    <property type="project" value="TreeGrafter"/>
</dbReference>
<evidence type="ECO:0000313" key="24">
    <source>
        <dbReference type="EMBL" id="KER29902.1"/>
    </source>
</evidence>
<accession>A0A074ZVI8</accession>
<keyword evidence="10" id="KW-0106">Calcium</keyword>
<feature type="region of interest" description="Disordered" evidence="20">
    <location>
        <begin position="833"/>
        <end position="905"/>
    </location>
</feature>
<dbReference type="KEGG" id="ovi:T265_13288"/>
<evidence type="ECO:0000256" key="21">
    <source>
        <dbReference type="SAM" id="Phobius"/>
    </source>
</evidence>
<evidence type="ECO:0000256" key="5">
    <source>
        <dbReference type="ARBA" id="ARBA00022449"/>
    </source>
</evidence>
<keyword evidence="6" id="KW-0109">Calcium transport</keyword>
<evidence type="ECO:0000256" key="4">
    <source>
        <dbReference type="ARBA" id="ARBA00022448"/>
    </source>
</evidence>
<comment type="similarity">
    <text evidence="2">Belongs to the LETM1 family.</text>
</comment>
<feature type="domain" description="EF-hand" evidence="22">
    <location>
        <begin position="777"/>
        <end position="812"/>
    </location>
</feature>
<evidence type="ECO:0000256" key="1">
    <source>
        <dbReference type="ARBA" id="ARBA00004434"/>
    </source>
</evidence>
<dbReference type="GO" id="GO:0015297">
    <property type="term" value="F:antiporter activity"/>
    <property type="evidence" value="ECO:0007669"/>
    <property type="project" value="UniProtKB-KW"/>
</dbReference>
<evidence type="ECO:0000259" key="23">
    <source>
        <dbReference type="PROSITE" id="PS51758"/>
    </source>
</evidence>
<comment type="subcellular location">
    <subcellularLocation>
        <location evidence="1">Mitochondrion inner membrane</location>
        <topology evidence="1">Single-pass membrane protein</topology>
    </subcellularLocation>
</comment>
<dbReference type="SUPFAM" id="SSF47473">
    <property type="entry name" value="EF-hand"/>
    <property type="match status" value="1"/>
</dbReference>
<dbReference type="CTD" id="20327455"/>
<dbReference type="STRING" id="6198.A0A074ZVI8"/>
<keyword evidence="11" id="KW-0809">Transit peptide</keyword>
<protein>
    <recommendedName>
        <fullName evidence="3">Mitochondrial proton/calcium exchanger protein</fullName>
    </recommendedName>
    <alternativeName>
        <fullName evidence="17">Leucine zipper-EF-hand-containing transmembrane protein 1</fullName>
    </alternativeName>
</protein>
<name>A0A074ZVI8_OPIVI</name>
<feature type="region of interest" description="Disordered" evidence="20">
    <location>
        <begin position="63"/>
        <end position="90"/>
    </location>
</feature>
<evidence type="ECO:0000256" key="16">
    <source>
        <dbReference type="ARBA" id="ARBA00023136"/>
    </source>
</evidence>
<evidence type="ECO:0000256" key="20">
    <source>
        <dbReference type="SAM" id="MobiDB-lite"/>
    </source>
</evidence>
<dbReference type="PROSITE" id="PS51758">
    <property type="entry name" value="LETM1_RBD"/>
    <property type="match status" value="1"/>
</dbReference>
<dbReference type="EMBL" id="KL596670">
    <property type="protein sequence ID" value="KER29902.1"/>
    <property type="molecule type" value="Genomic_DNA"/>
</dbReference>
<evidence type="ECO:0000259" key="22">
    <source>
        <dbReference type="PROSITE" id="PS50222"/>
    </source>
</evidence>
<feature type="region of interest" description="Disordered" evidence="20">
    <location>
        <begin position="513"/>
        <end position="559"/>
    </location>
</feature>
<dbReference type="RefSeq" id="XP_009166393.1">
    <property type="nucleotide sequence ID" value="XM_009168129.1"/>
</dbReference>
<keyword evidence="14" id="KW-0406">Ion transport</keyword>
<dbReference type="Gene3D" id="1.10.238.10">
    <property type="entry name" value="EF-hand"/>
    <property type="match status" value="1"/>
</dbReference>
<reference evidence="24 25" key="1">
    <citation type="submission" date="2013-11" db="EMBL/GenBank/DDBJ databases">
        <title>Opisthorchis viverrini - life in the bile duct.</title>
        <authorList>
            <person name="Young N.D."/>
            <person name="Nagarajan N."/>
            <person name="Lin S.J."/>
            <person name="Korhonen P.K."/>
            <person name="Jex A.R."/>
            <person name="Hall R.S."/>
            <person name="Safavi-Hemami H."/>
            <person name="Kaewkong W."/>
            <person name="Bertrand D."/>
            <person name="Gao S."/>
            <person name="Seet Q."/>
            <person name="Wongkham S."/>
            <person name="Teh B.T."/>
            <person name="Wongkham C."/>
            <person name="Intapan P.M."/>
            <person name="Maleewong W."/>
            <person name="Yang X."/>
            <person name="Hu M."/>
            <person name="Wang Z."/>
            <person name="Hofmann A."/>
            <person name="Sternberg P.W."/>
            <person name="Tan P."/>
            <person name="Wang J."/>
            <person name="Gasser R.B."/>
        </authorList>
    </citation>
    <scope>NUCLEOTIDE SEQUENCE [LARGE SCALE GENOMIC DNA]</scope>
</reference>
<dbReference type="GeneID" id="20327455"/>
<evidence type="ECO:0000256" key="2">
    <source>
        <dbReference type="ARBA" id="ARBA00009584"/>
    </source>
</evidence>
<evidence type="ECO:0000256" key="8">
    <source>
        <dbReference type="ARBA" id="ARBA00022723"/>
    </source>
</evidence>
<feature type="domain" description="Letm1 RBD" evidence="23">
    <location>
        <begin position="195"/>
        <end position="454"/>
    </location>
</feature>
<feature type="region of interest" description="Disordered" evidence="20">
    <location>
        <begin position="433"/>
        <end position="452"/>
    </location>
</feature>
<dbReference type="GO" id="GO:0005743">
    <property type="term" value="C:mitochondrial inner membrane"/>
    <property type="evidence" value="ECO:0007669"/>
    <property type="project" value="UniProtKB-SubCell"/>
</dbReference>
<keyword evidence="9" id="KW-0999">Mitochondrion inner membrane</keyword>